<evidence type="ECO:0000256" key="16">
    <source>
        <dbReference type="ARBA" id="ARBA00041895"/>
    </source>
</evidence>
<evidence type="ECO:0000256" key="4">
    <source>
        <dbReference type="ARBA" id="ARBA00022692"/>
    </source>
</evidence>
<dbReference type="Proteomes" id="UP000694555">
    <property type="component" value="Unplaced"/>
</dbReference>
<comment type="subcellular location">
    <subcellularLocation>
        <location evidence="1">Mitochondrion inner membrane</location>
        <topology evidence="1">Multi-pass membrane protein</topology>
    </subcellularLocation>
</comment>
<dbReference type="SUPFAM" id="SSF103506">
    <property type="entry name" value="Mitochondrial carrier"/>
    <property type="match status" value="1"/>
</dbReference>
<evidence type="ECO:0000256" key="15">
    <source>
        <dbReference type="ARBA" id="ARBA00036017"/>
    </source>
</evidence>
<protein>
    <recommendedName>
        <fullName evidence="17">Mitochondrial glutathione transporter SLC25A39</fullName>
    </recommendedName>
    <alternativeName>
        <fullName evidence="16">Solute carrier family 25 member 39</fullName>
    </alternativeName>
</protein>
<reference evidence="19" key="2">
    <citation type="submission" date="2025-09" db="UniProtKB">
        <authorList>
            <consortium name="Ensembl"/>
        </authorList>
    </citation>
    <scope>IDENTIFICATION</scope>
</reference>
<comment type="catalytic activity">
    <reaction evidence="15">
        <text>glutathione(in) = glutathione(out)</text>
        <dbReference type="Rhea" id="RHEA:74819"/>
        <dbReference type="ChEBI" id="CHEBI:57925"/>
    </reaction>
</comment>
<keyword evidence="6" id="KW-0479">Metal-binding</keyword>
<keyword evidence="14" id="KW-0472">Membrane</keyword>
<evidence type="ECO:0000256" key="10">
    <source>
        <dbReference type="ARBA" id="ARBA00023004"/>
    </source>
</evidence>
<evidence type="ECO:0000256" key="2">
    <source>
        <dbReference type="ARBA" id="ARBA00006375"/>
    </source>
</evidence>
<dbReference type="PANTHER" id="PTHR45760:SF1">
    <property type="entry name" value="MITOCHONDRIAL GLUTATHIONE TRANSPORTER SLC25A39-RELATED"/>
    <property type="match status" value="1"/>
</dbReference>
<feature type="compositionally biased region" description="Low complexity" evidence="18">
    <location>
        <begin position="1"/>
        <end position="11"/>
    </location>
</feature>
<keyword evidence="13" id="KW-0350">Heme biosynthesis</keyword>
<evidence type="ECO:0000256" key="1">
    <source>
        <dbReference type="ARBA" id="ARBA00004448"/>
    </source>
</evidence>
<keyword evidence="5" id="KW-0001">2Fe-2S</keyword>
<sequence>MKPGSLSTSPSPGGGITPLQQMLASGTGAILTSLFVTPLDVVKIRLQAQRTPFSKGNPAQGRVGVSGQPPTPPVSQRAAHVDVSVETLCALPPSLRGQ</sequence>
<evidence type="ECO:0000256" key="6">
    <source>
        <dbReference type="ARBA" id="ARBA00022723"/>
    </source>
</evidence>
<evidence type="ECO:0000256" key="8">
    <source>
        <dbReference type="ARBA" id="ARBA00022792"/>
    </source>
</evidence>
<reference evidence="19" key="1">
    <citation type="submission" date="2025-08" db="UniProtKB">
        <authorList>
            <consortium name="Ensembl"/>
        </authorList>
    </citation>
    <scope>IDENTIFICATION</scope>
</reference>
<keyword evidence="12" id="KW-0496">Mitochondrion</keyword>
<evidence type="ECO:0000256" key="18">
    <source>
        <dbReference type="SAM" id="MobiDB-lite"/>
    </source>
</evidence>
<dbReference type="PANTHER" id="PTHR45760">
    <property type="entry name" value="FI19922P1-RELATED"/>
    <property type="match status" value="1"/>
</dbReference>
<organism evidence="19 20">
    <name type="scientific">Buteo japonicus</name>
    <dbReference type="NCBI Taxonomy" id="224669"/>
    <lineage>
        <taxon>Eukaryota</taxon>
        <taxon>Metazoa</taxon>
        <taxon>Chordata</taxon>
        <taxon>Craniata</taxon>
        <taxon>Vertebrata</taxon>
        <taxon>Euteleostomi</taxon>
        <taxon>Archelosauria</taxon>
        <taxon>Archosauria</taxon>
        <taxon>Dinosauria</taxon>
        <taxon>Saurischia</taxon>
        <taxon>Theropoda</taxon>
        <taxon>Coelurosauria</taxon>
        <taxon>Aves</taxon>
        <taxon>Neognathae</taxon>
        <taxon>Neoaves</taxon>
        <taxon>Telluraves</taxon>
        <taxon>Accipitrimorphae</taxon>
        <taxon>Accipitriformes</taxon>
        <taxon>Accipitridae</taxon>
        <taxon>Accipitrinae</taxon>
        <taxon>Buteo</taxon>
    </lineage>
</organism>
<dbReference type="InterPro" id="IPR023395">
    <property type="entry name" value="MCP_dom_sf"/>
</dbReference>
<evidence type="ECO:0000313" key="19">
    <source>
        <dbReference type="Ensembl" id="ENSBJAP00000007707.1"/>
    </source>
</evidence>
<evidence type="ECO:0000256" key="7">
    <source>
        <dbReference type="ARBA" id="ARBA00022737"/>
    </source>
</evidence>
<keyword evidence="10" id="KW-0408">Iron</keyword>
<evidence type="ECO:0000256" key="3">
    <source>
        <dbReference type="ARBA" id="ARBA00022448"/>
    </source>
</evidence>
<dbReference type="Pfam" id="PF00153">
    <property type="entry name" value="Mito_carr"/>
    <property type="match status" value="1"/>
</dbReference>
<keyword evidence="7" id="KW-0677">Repeat</keyword>
<evidence type="ECO:0000256" key="17">
    <source>
        <dbReference type="ARBA" id="ARBA00044796"/>
    </source>
</evidence>
<evidence type="ECO:0000256" key="13">
    <source>
        <dbReference type="ARBA" id="ARBA00023133"/>
    </source>
</evidence>
<evidence type="ECO:0000256" key="11">
    <source>
        <dbReference type="ARBA" id="ARBA00023014"/>
    </source>
</evidence>
<keyword evidence="8" id="KW-0999">Mitochondrion inner membrane</keyword>
<dbReference type="GO" id="GO:0046872">
    <property type="term" value="F:metal ion binding"/>
    <property type="evidence" value="ECO:0007669"/>
    <property type="project" value="UniProtKB-KW"/>
</dbReference>
<dbReference type="GO" id="GO:0051537">
    <property type="term" value="F:2 iron, 2 sulfur cluster binding"/>
    <property type="evidence" value="ECO:0007669"/>
    <property type="project" value="UniProtKB-KW"/>
</dbReference>
<keyword evidence="9" id="KW-1133">Transmembrane helix</keyword>
<dbReference type="GO" id="GO:1990542">
    <property type="term" value="P:mitochondrial transmembrane transport"/>
    <property type="evidence" value="ECO:0007669"/>
    <property type="project" value="InterPro"/>
</dbReference>
<dbReference type="InterPro" id="IPR045315">
    <property type="entry name" value="Mtm1-like"/>
</dbReference>
<dbReference type="AlphaFoldDB" id="A0A8C0AV88"/>
<evidence type="ECO:0000256" key="14">
    <source>
        <dbReference type="ARBA" id="ARBA00023136"/>
    </source>
</evidence>
<keyword evidence="3" id="KW-0813">Transport</keyword>
<feature type="region of interest" description="Disordered" evidence="18">
    <location>
        <begin position="1"/>
        <end position="20"/>
    </location>
</feature>
<name>A0A8C0AV88_9AVES</name>
<evidence type="ECO:0000256" key="9">
    <source>
        <dbReference type="ARBA" id="ARBA00022989"/>
    </source>
</evidence>
<proteinExistence type="inferred from homology"/>
<feature type="region of interest" description="Disordered" evidence="18">
    <location>
        <begin position="51"/>
        <end position="79"/>
    </location>
</feature>
<dbReference type="GO" id="GO:0006783">
    <property type="term" value="P:heme biosynthetic process"/>
    <property type="evidence" value="ECO:0007669"/>
    <property type="project" value="UniProtKB-KW"/>
</dbReference>
<evidence type="ECO:0000256" key="12">
    <source>
        <dbReference type="ARBA" id="ARBA00023128"/>
    </source>
</evidence>
<dbReference type="Gene3D" id="1.50.40.10">
    <property type="entry name" value="Mitochondrial carrier domain"/>
    <property type="match status" value="1"/>
</dbReference>
<comment type="similarity">
    <text evidence="2">Belongs to the mitochondrial carrier (TC 2.A.29) family.</text>
</comment>
<keyword evidence="20" id="KW-1185">Reference proteome</keyword>
<evidence type="ECO:0000256" key="5">
    <source>
        <dbReference type="ARBA" id="ARBA00022714"/>
    </source>
</evidence>
<evidence type="ECO:0000313" key="20">
    <source>
        <dbReference type="Proteomes" id="UP000694555"/>
    </source>
</evidence>
<keyword evidence="11" id="KW-0411">Iron-sulfur</keyword>
<keyword evidence="4" id="KW-0812">Transmembrane</keyword>
<accession>A0A8C0AV88</accession>
<dbReference type="Ensembl" id="ENSBJAT00000007926.1">
    <property type="protein sequence ID" value="ENSBJAP00000007707.1"/>
    <property type="gene ID" value="ENSBJAG00000005405.1"/>
</dbReference>
<dbReference type="InterPro" id="IPR018108">
    <property type="entry name" value="MCP_transmembrane"/>
</dbReference>
<dbReference type="GO" id="GO:0005743">
    <property type="term" value="C:mitochondrial inner membrane"/>
    <property type="evidence" value="ECO:0007669"/>
    <property type="project" value="UniProtKB-SubCell"/>
</dbReference>